<name>A0A4S4NHE9_9BACT</name>
<reference evidence="1 2" key="1">
    <citation type="submission" date="2019-04" db="EMBL/GenBank/DDBJ databases">
        <title>Lewinella litorea sp. nov., isolated from a marine sand.</title>
        <authorList>
            <person name="Yoon J.-H."/>
        </authorList>
    </citation>
    <scope>NUCLEOTIDE SEQUENCE [LARGE SCALE GENOMIC DNA]</scope>
    <source>
        <strain evidence="1 2">HSMS-39</strain>
    </source>
</reference>
<dbReference type="AlphaFoldDB" id="A0A4S4NHE9"/>
<dbReference type="OrthoDB" id="1493134at2"/>
<evidence type="ECO:0000313" key="2">
    <source>
        <dbReference type="Proteomes" id="UP000308528"/>
    </source>
</evidence>
<keyword evidence="2" id="KW-1185">Reference proteome</keyword>
<accession>A0A4S4NHE9</accession>
<comment type="caution">
    <text evidence="1">The sequence shown here is derived from an EMBL/GenBank/DDBJ whole genome shotgun (WGS) entry which is preliminary data.</text>
</comment>
<protein>
    <submittedName>
        <fullName evidence="1">Uncharacterized protein</fullName>
    </submittedName>
</protein>
<gene>
    <name evidence="1" type="ORF">E4021_14235</name>
</gene>
<sequence length="119" mass="13311">MRDRFPEAGAEAQGGVSDGYCFRITFAAGRLGQTLELLRAFLAEEGYGDIPLPADAEELKKFRLPPKLRHQLSLFGEDGYVHNPVKVLFPPPGARRGALTLEIYNEHAPGHLLRFHRRS</sequence>
<proteinExistence type="predicted"/>
<organism evidence="1 2">
    <name type="scientific">Neolewinella litorea</name>
    <dbReference type="NCBI Taxonomy" id="2562452"/>
    <lineage>
        <taxon>Bacteria</taxon>
        <taxon>Pseudomonadati</taxon>
        <taxon>Bacteroidota</taxon>
        <taxon>Saprospiria</taxon>
        <taxon>Saprospirales</taxon>
        <taxon>Lewinellaceae</taxon>
        <taxon>Neolewinella</taxon>
    </lineage>
</organism>
<dbReference type="Proteomes" id="UP000308528">
    <property type="component" value="Unassembled WGS sequence"/>
</dbReference>
<dbReference type="EMBL" id="SRSF01000007">
    <property type="protein sequence ID" value="THH37628.1"/>
    <property type="molecule type" value="Genomic_DNA"/>
</dbReference>
<evidence type="ECO:0000313" key="1">
    <source>
        <dbReference type="EMBL" id="THH37628.1"/>
    </source>
</evidence>